<dbReference type="Proteomes" id="UP000035444">
    <property type="component" value="Unassembled WGS sequence"/>
</dbReference>
<feature type="domain" description="HpcH/HpaI aldolase/citrate lyase" evidence="7">
    <location>
        <begin position="16"/>
        <end position="259"/>
    </location>
</feature>
<evidence type="ECO:0000256" key="4">
    <source>
        <dbReference type="ARBA" id="ARBA00022842"/>
    </source>
</evidence>
<keyword evidence="4 6" id="KW-0460">Magnesium</keyword>
<dbReference type="AlphaFoldDB" id="A0A0H2MAX2"/>
<dbReference type="SUPFAM" id="SSF51621">
    <property type="entry name" value="Phosphoenolpyruvate/pyruvate domain"/>
    <property type="match status" value="1"/>
</dbReference>
<reference evidence="8 9" key="1">
    <citation type="submission" date="2015-03" db="EMBL/GenBank/DDBJ databases">
        <title>Genome Sequence of Kiloniella spongiae MEBiC09566, isolated from a marine sponge.</title>
        <authorList>
            <person name="Shao Z."/>
            <person name="Wang L."/>
            <person name="Li X."/>
        </authorList>
    </citation>
    <scope>NUCLEOTIDE SEQUENCE [LARGE SCALE GENOMIC DNA]</scope>
    <source>
        <strain evidence="8 9">MEBiC09566</strain>
    </source>
</reference>
<organism evidence="8 9">
    <name type="scientific">Kiloniella spongiae</name>
    <dbReference type="NCBI Taxonomy" id="1489064"/>
    <lineage>
        <taxon>Bacteria</taxon>
        <taxon>Pseudomonadati</taxon>
        <taxon>Pseudomonadota</taxon>
        <taxon>Alphaproteobacteria</taxon>
        <taxon>Rhodospirillales</taxon>
        <taxon>Kiloniellaceae</taxon>
        <taxon>Kiloniella</taxon>
    </lineage>
</organism>
<evidence type="ECO:0000256" key="2">
    <source>
        <dbReference type="ARBA" id="ARBA00005568"/>
    </source>
</evidence>
<dbReference type="InterPro" id="IPR015813">
    <property type="entry name" value="Pyrv/PenolPyrv_kinase-like_dom"/>
</dbReference>
<dbReference type="Gene3D" id="3.20.20.60">
    <property type="entry name" value="Phosphoenolpyruvate-binding domains"/>
    <property type="match status" value="1"/>
</dbReference>
<feature type="binding site" evidence="5">
    <location>
        <position position="76"/>
    </location>
    <ligand>
        <name>substrate</name>
    </ligand>
</feature>
<evidence type="ECO:0000259" key="7">
    <source>
        <dbReference type="Pfam" id="PF03328"/>
    </source>
</evidence>
<dbReference type="GO" id="GO:0000287">
    <property type="term" value="F:magnesium ion binding"/>
    <property type="evidence" value="ECO:0007669"/>
    <property type="project" value="TreeGrafter"/>
</dbReference>
<dbReference type="PATRIC" id="fig|1489064.4.peg.497"/>
<keyword evidence="3 6" id="KW-0479">Metal-binding</keyword>
<evidence type="ECO:0000313" key="9">
    <source>
        <dbReference type="Proteomes" id="UP000035444"/>
    </source>
</evidence>
<name>A0A0H2MAX2_9PROT</name>
<dbReference type="GO" id="GO:0006107">
    <property type="term" value="P:oxaloacetate metabolic process"/>
    <property type="evidence" value="ECO:0007669"/>
    <property type="project" value="TreeGrafter"/>
</dbReference>
<dbReference type="InterPro" id="IPR005000">
    <property type="entry name" value="Aldolase/citrate-lyase_domain"/>
</dbReference>
<comment type="cofactor">
    <cofactor evidence="1">
        <name>Mg(2+)</name>
        <dbReference type="ChEBI" id="CHEBI:18420"/>
    </cofactor>
</comment>
<keyword evidence="8" id="KW-0456">Lyase</keyword>
<proteinExistence type="inferred from homology"/>
<evidence type="ECO:0000256" key="6">
    <source>
        <dbReference type="PIRSR" id="PIRSR015582-2"/>
    </source>
</evidence>
<dbReference type="STRING" id="1489064.WH96_17510"/>
<dbReference type="InterPro" id="IPR040442">
    <property type="entry name" value="Pyrv_kinase-like_dom_sf"/>
</dbReference>
<gene>
    <name evidence="8" type="ORF">WH96_17510</name>
</gene>
<dbReference type="GO" id="GO:0016829">
    <property type="term" value="F:lyase activity"/>
    <property type="evidence" value="ECO:0007669"/>
    <property type="project" value="UniProtKB-KW"/>
</dbReference>
<comment type="similarity">
    <text evidence="2">Belongs to the HpcH/HpaI aldolase family.</text>
</comment>
<comment type="caution">
    <text evidence="8">The sequence shown here is derived from an EMBL/GenBank/DDBJ whole genome shotgun (WGS) entry which is preliminary data.</text>
</comment>
<dbReference type="EMBL" id="LAQL01000015">
    <property type="protein sequence ID" value="KLN59458.1"/>
    <property type="molecule type" value="Genomic_DNA"/>
</dbReference>
<keyword evidence="9" id="KW-1185">Reference proteome</keyword>
<dbReference type="PANTHER" id="PTHR32308:SF10">
    <property type="entry name" value="CITRATE LYASE SUBUNIT BETA"/>
    <property type="match status" value="1"/>
</dbReference>
<dbReference type="RefSeq" id="WP_047765524.1">
    <property type="nucleotide sequence ID" value="NZ_LAQL01000015.1"/>
</dbReference>
<protein>
    <submittedName>
        <fullName evidence="8">Malyl-CoA lyase</fullName>
    </submittedName>
</protein>
<evidence type="ECO:0000313" key="8">
    <source>
        <dbReference type="EMBL" id="KLN59458.1"/>
    </source>
</evidence>
<accession>A0A0H2MAX2</accession>
<feature type="binding site" evidence="6">
    <location>
        <position position="168"/>
    </location>
    <ligand>
        <name>Mg(2+)</name>
        <dbReference type="ChEBI" id="CHEBI:18420"/>
    </ligand>
</feature>
<dbReference type="Pfam" id="PF03328">
    <property type="entry name" value="HpcH_HpaI"/>
    <property type="match status" value="1"/>
</dbReference>
<sequence length="331" mass="35923">MSFTIPEETTSRLNRSELAVPGSNPVLFEKAAASKADVIFLDLEDAVAPDDKEQARKNVIEAINDIDWGNKTLSVRVNGLDTPYMYRDVIDVLEQAGDRLDLFMIPKVGTAADIYALDMLCTQVETAKGRKKVVGFEMIIETALGMQNIHEIAAASKRNESLHFGVADYAASTKARTTGIGGPNPMYGVLTDIDGDTPRDFHWGDMWHYAIARMVVAARANGLRAIDGPFGDFSDPEGYRAQANRATILGCEGKWAIHPNQIGIANEVNSPSEAEVNKANRILEAMEQAQREGKGAVSLDGRLIDIASIRQASVMVEKAKEIAQADAVSDG</sequence>
<evidence type="ECO:0000256" key="3">
    <source>
        <dbReference type="ARBA" id="ARBA00022723"/>
    </source>
</evidence>
<dbReference type="InterPro" id="IPR011206">
    <property type="entry name" value="Citrate_lyase_beta/mcl1/mcl2"/>
</dbReference>
<dbReference type="OrthoDB" id="9800547at2"/>
<dbReference type="PIRSF" id="PIRSF015582">
    <property type="entry name" value="Cit_lyase_B"/>
    <property type="match status" value="1"/>
</dbReference>
<feature type="binding site" evidence="5">
    <location>
        <position position="141"/>
    </location>
    <ligand>
        <name>substrate</name>
    </ligand>
</feature>
<dbReference type="PANTHER" id="PTHR32308">
    <property type="entry name" value="LYASE BETA SUBUNIT, PUTATIVE (AFU_ORTHOLOGUE AFUA_4G13030)-RELATED"/>
    <property type="match status" value="1"/>
</dbReference>
<feature type="binding site" evidence="6">
    <location>
        <position position="141"/>
    </location>
    <ligand>
        <name>Mg(2+)</name>
        <dbReference type="ChEBI" id="CHEBI:18420"/>
    </ligand>
</feature>
<evidence type="ECO:0000256" key="5">
    <source>
        <dbReference type="PIRSR" id="PIRSR015582-1"/>
    </source>
</evidence>
<evidence type="ECO:0000256" key="1">
    <source>
        <dbReference type="ARBA" id="ARBA00001946"/>
    </source>
</evidence>